<dbReference type="InterPro" id="IPR013154">
    <property type="entry name" value="ADH-like_N"/>
</dbReference>
<dbReference type="Gene3D" id="3.40.50.720">
    <property type="entry name" value="NAD(P)-binding Rossmann-like Domain"/>
    <property type="match status" value="1"/>
</dbReference>
<dbReference type="InterPro" id="IPR036291">
    <property type="entry name" value="NAD(P)-bd_dom_sf"/>
</dbReference>
<sequence length="338" mass="35877">MPDKMKAWQFTSAAGGLEKNLFLPASGANKPHINHSQILVEVYAAALNPVDHKIPELGLLAKAMIPSPSIPGMDFCGKVVEAGEKVSSSFKPGQMVFGTTIGLSGHGTLAQYVAVGKENLVELPEKYDVKDAAAAGVTGITAVQALKPNVKPGDKVFVNGGSGGTGIYTIQIAKALGCHVTAACSTANVDLCKSLGADEVLDYKERDIIEQLKEKGQIYSLVVDNIGSPSNLFVASDKFIVPHGKFVQVGMPVSLGAAGQLARNTLLPGFLGGGRRKYQILSSKARADDLEQLAVFMKEGKLRAVIDEVFEFEDVPRAFEKLKTGRAKGKIVVNVKKE</sequence>
<dbReference type="SUPFAM" id="SSF50129">
    <property type="entry name" value="GroES-like"/>
    <property type="match status" value="1"/>
</dbReference>
<dbReference type="PANTHER" id="PTHR11695">
    <property type="entry name" value="ALCOHOL DEHYDROGENASE RELATED"/>
    <property type="match status" value="1"/>
</dbReference>
<dbReference type="Pfam" id="PF08240">
    <property type="entry name" value="ADH_N"/>
    <property type="match status" value="1"/>
</dbReference>
<dbReference type="PANTHER" id="PTHR11695:SF294">
    <property type="entry name" value="RETICULON-4-INTERACTING PROTEIN 1, MITOCHONDRIAL"/>
    <property type="match status" value="1"/>
</dbReference>
<dbReference type="InterPro" id="IPR020843">
    <property type="entry name" value="ER"/>
</dbReference>
<reference evidence="2" key="1">
    <citation type="journal article" date="2020" name="Stud. Mycol.">
        <title>101 Dothideomycetes genomes: a test case for predicting lifestyles and emergence of pathogens.</title>
        <authorList>
            <person name="Haridas S."/>
            <person name="Albert R."/>
            <person name="Binder M."/>
            <person name="Bloem J."/>
            <person name="Labutti K."/>
            <person name="Salamov A."/>
            <person name="Andreopoulos B."/>
            <person name="Baker S."/>
            <person name="Barry K."/>
            <person name="Bills G."/>
            <person name="Bluhm B."/>
            <person name="Cannon C."/>
            <person name="Castanera R."/>
            <person name="Culley D."/>
            <person name="Daum C."/>
            <person name="Ezra D."/>
            <person name="Gonzalez J."/>
            <person name="Henrissat B."/>
            <person name="Kuo A."/>
            <person name="Liang C."/>
            <person name="Lipzen A."/>
            <person name="Lutzoni F."/>
            <person name="Magnuson J."/>
            <person name="Mondo S."/>
            <person name="Nolan M."/>
            <person name="Ohm R."/>
            <person name="Pangilinan J."/>
            <person name="Park H.-J."/>
            <person name="Ramirez L."/>
            <person name="Alfaro M."/>
            <person name="Sun H."/>
            <person name="Tritt A."/>
            <person name="Yoshinaga Y."/>
            <person name="Zwiers L.-H."/>
            <person name="Turgeon B."/>
            <person name="Goodwin S."/>
            <person name="Spatafora J."/>
            <person name="Crous P."/>
            <person name="Grigoriev I."/>
        </authorList>
    </citation>
    <scope>NUCLEOTIDE SEQUENCE</scope>
    <source>
        <strain evidence="2">CBS 175.79</strain>
    </source>
</reference>
<protein>
    <submittedName>
        <fullName evidence="2">GroES-like protein</fullName>
    </submittedName>
</protein>
<dbReference type="Gene3D" id="3.90.180.10">
    <property type="entry name" value="Medium-chain alcohol dehydrogenases, catalytic domain"/>
    <property type="match status" value="1"/>
</dbReference>
<proteinExistence type="predicted"/>
<dbReference type="AlphaFoldDB" id="A0A6A5X9V2"/>
<evidence type="ECO:0000313" key="2">
    <source>
        <dbReference type="EMBL" id="KAF2009700.1"/>
    </source>
</evidence>
<dbReference type="Pfam" id="PF13602">
    <property type="entry name" value="ADH_zinc_N_2"/>
    <property type="match status" value="1"/>
</dbReference>
<dbReference type="CDD" id="cd08267">
    <property type="entry name" value="MDR1"/>
    <property type="match status" value="1"/>
</dbReference>
<dbReference type="InterPro" id="IPR050700">
    <property type="entry name" value="YIM1/Zinc_Alcohol_DH_Fams"/>
</dbReference>
<dbReference type="EMBL" id="ML978078">
    <property type="protein sequence ID" value="KAF2009700.1"/>
    <property type="molecule type" value="Genomic_DNA"/>
</dbReference>
<dbReference type="GO" id="GO:0016491">
    <property type="term" value="F:oxidoreductase activity"/>
    <property type="evidence" value="ECO:0007669"/>
    <property type="project" value="InterPro"/>
</dbReference>
<dbReference type="GO" id="GO:0005739">
    <property type="term" value="C:mitochondrion"/>
    <property type="evidence" value="ECO:0007669"/>
    <property type="project" value="TreeGrafter"/>
</dbReference>
<accession>A0A6A5X9V2</accession>
<dbReference type="OrthoDB" id="201656at2759"/>
<dbReference type="Proteomes" id="UP000799778">
    <property type="component" value="Unassembled WGS sequence"/>
</dbReference>
<name>A0A6A5X9V2_9PLEO</name>
<dbReference type="SMART" id="SM00829">
    <property type="entry name" value="PKS_ER"/>
    <property type="match status" value="1"/>
</dbReference>
<dbReference type="GeneID" id="54286909"/>
<dbReference type="SUPFAM" id="SSF51735">
    <property type="entry name" value="NAD(P)-binding Rossmann-fold domains"/>
    <property type="match status" value="1"/>
</dbReference>
<dbReference type="InterPro" id="IPR011032">
    <property type="entry name" value="GroES-like_sf"/>
</dbReference>
<dbReference type="RefSeq" id="XP_033378039.1">
    <property type="nucleotide sequence ID" value="XM_033529512.1"/>
</dbReference>
<organism evidence="2 3">
    <name type="scientific">Aaosphaeria arxii CBS 175.79</name>
    <dbReference type="NCBI Taxonomy" id="1450172"/>
    <lineage>
        <taxon>Eukaryota</taxon>
        <taxon>Fungi</taxon>
        <taxon>Dikarya</taxon>
        <taxon>Ascomycota</taxon>
        <taxon>Pezizomycotina</taxon>
        <taxon>Dothideomycetes</taxon>
        <taxon>Pleosporomycetidae</taxon>
        <taxon>Pleosporales</taxon>
        <taxon>Pleosporales incertae sedis</taxon>
        <taxon>Aaosphaeria</taxon>
    </lineage>
</organism>
<feature type="domain" description="Enoyl reductase (ER)" evidence="1">
    <location>
        <begin position="16"/>
        <end position="333"/>
    </location>
</feature>
<keyword evidence="3" id="KW-1185">Reference proteome</keyword>
<evidence type="ECO:0000313" key="3">
    <source>
        <dbReference type="Proteomes" id="UP000799778"/>
    </source>
</evidence>
<evidence type="ECO:0000259" key="1">
    <source>
        <dbReference type="SMART" id="SM00829"/>
    </source>
</evidence>
<gene>
    <name evidence="2" type="ORF">BU24DRAFT_428589</name>
</gene>